<feature type="chain" id="PRO_5003035568" evidence="8">
    <location>
        <begin position="28"/>
        <end position="541"/>
    </location>
</feature>
<keyword evidence="8" id="KW-0732">Signal</keyword>
<dbReference type="Proteomes" id="UP000001887">
    <property type="component" value="Chromosome"/>
</dbReference>
<dbReference type="KEGG" id="psl:Psta_1075"/>
<feature type="transmembrane region" description="Helical" evidence="7">
    <location>
        <begin position="281"/>
        <end position="301"/>
    </location>
</feature>
<dbReference type="PANTHER" id="PTHR30250:SF10">
    <property type="entry name" value="LIPOPOLYSACCHARIDE BIOSYNTHESIS PROTEIN WZXC"/>
    <property type="match status" value="1"/>
</dbReference>
<sequence precursor="true">MKSDPRLHNRTPIALLKLLMSPTASQAETLTSSVEQGARTVLATQIFSQLISIASLALLLRWIAPAEYGLLAAVTPALMLPRMFAALGTSAATVQRHAITSDETSAIFWLQLAASMVAALITAACGPWLAWQLSEPRLALLCYALAGSTIAGSLGATHLAILERELKLVALSRVRLLAQLAGAVAAIAVAYQKPTAAALVAQQYGELLTLSIGGWLVTRWRPAWPRFSRSHTTLAQFSGLTSLAQVIFYVAQNLHLLLLPLLLPENFRTALGLYTQAYNLMLKPVLLVTSPLTSVLLAGISRAREARHDPSPVVARLFRMTAILLFPVASGTFATAMELMPLLGGSNWKTAGTILAILAPVILVQGMLNLAAYVMMAYSRLVVLVAMSLVSLVMLVQSALLALWATNISFSAGDEALEATIRLAMVTSVVTCLVIAPPQLWLMLQSTGLSARTILLPLLRPLRAAVIMGAIVMLARSVLLRFDTLGDLARLSILVPLGVALYLLLAWPDVRWLRGILAGGLTSTVSDEKPTPKIPTSKRRK</sequence>
<evidence type="ECO:0000256" key="4">
    <source>
        <dbReference type="ARBA" id="ARBA00022692"/>
    </source>
</evidence>
<evidence type="ECO:0000256" key="5">
    <source>
        <dbReference type="ARBA" id="ARBA00022989"/>
    </source>
</evidence>
<evidence type="ECO:0000313" key="9">
    <source>
        <dbReference type="EMBL" id="ADB15758.1"/>
    </source>
</evidence>
<keyword evidence="3" id="KW-1003">Cell membrane</keyword>
<reference evidence="9 10" key="1">
    <citation type="journal article" date="2009" name="Stand. Genomic Sci.">
        <title>Complete genome sequence of Pirellula staleyi type strain (ATCC 27377).</title>
        <authorList>
            <person name="Clum A."/>
            <person name="Tindall B.J."/>
            <person name="Sikorski J."/>
            <person name="Ivanova N."/>
            <person name="Mavrommatis K."/>
            <person name="Lucas S."/>
            <person name="Glavina del Rio T."/>
            <person name="Nolan M."/>
            <person name="Chen F."/>
            <person name="Tice H."/>
            <person name="Pitluck S."/>
            <person name="Cheng J.F."/>
            <person name="Chertkov O."/>
            <person name="Brettin T."/>
            <person name="Han C."/>
            <person name="Detter J.C."/>
            <person name="Kuske C."/>
            <person name="Bruce D."/>
            <person name="Goodwin L."/>
            <person name="Ovchinikova G."/>
            <person name="Pati A."/>
            <person name="Mikhailova N."/>
            <person name="Chen A."/>
            <person name="Palaniappan K."/>
            <person name="Land M."/>
            <person name="Hauser L."/>
            <person name="Chang Y.J."/>
            <person name="Jeffries C.D."/>
            <person name="Chain P."/>
            <person name="Rohde M."/>
            <person name="Goker M."/>
            <person name="Bristow J."/>
            <person name="Eisen J.A."/>
            <person name="Markowitz V."/>
            <person name="Hugenholtz P."/>
            <person name="Kyrpides N.C."/>
            <person name="Klenk H.P."/>
            <person name="Lapidus A."/>
        </authorList>
    </citation>
    <scope>NUCLEOTIDE SEQUENCE [LARGE SCALE GENOMIC DNA]</scope>
    <source>
        <strain evidence="10">ATCC 27377 / DSM 6068 / ICPB 4128</strain>
    </source>
</reference>
<feature type="transmembrane region" description="Helical" evidence="7">
    <location>
        <begin position="488"/>
        <end position="507"/>
    </location>
</feature>
<evidence type="ECO:0000256" key="8">
    <source>
        <dbReference type="SAM" id="SignalP"/>
    </source>
</evidence>
<feature type="transmembrane region" description="Helical" evidence="7">
    <location>
        <begin position="424"/>
        <end position="444"/>
    </location>
</feature>
<dbReference type="EMBL" id="CP001848">
    <property type="protein sequence ID" value="ADB15758.1"/>
    <property type="molecule type" value="Genomic_DNA"/>
</dbReference>
<keyword evidence="6 7" id="KW-0472">Membrane</keyword>
<feature type="transmembrane region" description="Helical" evidence="7">
    <location>
        <begin position="46"/>
        <end position="64"/>
    </location>
</feature>
<feature type="transmembrane region" description="Helical" evidence="7">
    <location>
        <begin position="464"/>
        <end position="482"/>
    </location>
</feature>
<feature type="transmembrane region" description="Helical" evidence="7">
    <location>
        <begin position="381"/>
        <end position="404"/>
    </location>
</feature>
<organism evidence="9 10">
    <name type="scientific">Pirellula staleyi (strain ATCC 27377 / DSM 6068 / ICPB 4128)</name>
    <name type="common">Pirella staleyi</name>
    <dbReference type="NCBI Taxonomy" id="530564"/>
    <lineage>
        <taxon>Bacteria</taxon>
        <taxon>Pseudomonadati</taxon>
        <taxon>Planctomycetota</taxon>
        <taxon>Planctomycetia</taxon>
        <taxon>Pirellulales</taxon>
        <taxon>Pirellulaceae</taxon>
        <taxon>Pirellula</taxon>
    </lineage>
</organism>
<evidence type="ECO:0000313" key="10">
    <source>
        <dbReference type="Proteomes" id="UP000001887"/>
    </source>
</evidence>
<feature type="transmembrane region" description="Helical" evidence="7">
    <location>
        <begin position="237"/>
        <end position="261"/>
    </location>
</feature>
<keyword evidence="10" id="KW-1185">Reference proteome</keyword>
<feature type="transmembrane region" description="Helical" evidence="7">
    <location>
        <begin position="174"/>
        <end position="191"/>
    </location>
</feature>
<dbReference type="GO" id="GO:0005886">
    <property type="term" value="C:plasma membrane"/>
    <property type="evidence" value="ECO:0007669"/>
    <property type="project" value="UniProtKB-SubCell"/>
</dbReference>
<feature type="transmembrane region" description="Helical" evidence="7">
    <location>
        <begin position="70"/>
        <end position="94"/>
    </location>
</feature>
<comment type="similarity">
    <text evidence="2">Belongs to the polysaccharide synthase family.</text>
</comment>
<dbReference type="eggNOG" id="COG2244">
    <property type="taxonomic scope" value="Bacteria"/>
</dbReference>
<dbReference type="Pfam" id="PF13440">
    <property type="entry name" value="Polysacc_synt_3"/>
    <property type="match status" value="1"/>
</dbReference>
<name>D2R8E1_PIRSD</name>
<evidence type="ECO:0000256" key="3">
    <source>
        <dbReference type="ARBA" id="ARBA00022475"/>
    </source>
</evidence>
<accession>D2R8E1</accession>
<feature type="transmembrane region" description="Helical" evidence="7">
    <location>
        <begin position="137"/>
        <end position="162"/>
    </location>
</feature>
<evidence type="ECO:0000256" key="6">
    <source>
        <dbReference type="ARBA" id="ARBA00023136"/>
    </source>
</evidence>
<evidence type="ECO:0000256" key="2">
    <source>
        <dbReference type="ARBA" id="ARBA00007430"/>
    </source>
</evidence>
<feature type="transmembrane region" description="Helical" evidence="7">
    <location>
        <begin position="313"/>
        <end position="334"/>
    </location>
</feature>
<dbReference type="STRING" id="530564.Psta_1075"/>
<evidence type="ECO:0000256" key="1">
    <source>
        <dbReference type="ARBA" id="ARBA00004651"/>
    </source>
</evidence>
<proteinExistence type="inferred from homology"/>
<evidence type="ECO:0000256" key="7">
    <source>
        <dbReference type="SAM" id="Phobius"/>
    </source>
</evidence>
<comment type="subcellular location">
    <subcellularLocation>
        <location evidence="1">Cell membrane</location>
        <topology evidence="1">Multi-pass membrane protein</topology>
    </subcellularLocation>
</comment>
<dbReference type="AlphaFoldDB" id="D2R8E1"/>
<dbReference type="InterPro" id="IPR050833">
    <property type="entry name" value="Poly_Biosynth_Transport"/>
</dbReference>
<feature type="transmembrane region" description="Helical" evidence="7">
    <location>
        <begin position="106"/>
        <end position="131"/>
    </location>
</feature>
<feature type="signal peptide" evidence="8">
    <location>
        <begin position="1"/>
        <end position="27"/>
    </location>
</feature>
<dbReference type="PANTHER" id="PTHR30250">
    <property type="entry name" value="PST FAMILY PREDICTED COLANIC ACID TRANSPORTER"/>
    <property type="match status" value="1"/>
</dbReference>
<keyword evidence="5 7" id="KW-1133">Transmembrane helix</keyword>
<feature type="transmembrane region" description="Helical" evidence="7">
    <location>
        <begin position="197"/>
        <end position="217"/>
    </location>
</feature>
<keyword evidence="4 7" id="KW-0812">Transmembrane</keyword>
<dbReference type="HOGENOM" id="CLU_026911_6_1_0"/>
<feature type="transmembrane region" description="Helical" evidence="7">
    <location>
        <begin position="354"/>
        <end position="374"/>
    </location>
</feature>
<gene>
    <name evidence="9" type="ordered locus">Psta_1075</name>
</gene>
<protein>
    <submittedName>
        <fullName evidence="9">Polysaccharide biosynthesis protein</fullName>
    </submittedName>
</protein>